<dbReference type="PANTHER" id="PTHR46326">
    <property type="entry name" value="ZINC FINGER PROTEIN ZAT1-RELATED"/>
    <property type="match status" value="1"/>
</dbReference>
<evidence type="ECO:0000259" key="3">
    <source>
        <dbReference type="PROSITE" id="PS50157"/>
    </source>
</evidence>
<dbReference type="Proteomes" id="UP000289738">
    <property type="component" value="Chromosome B03"/>
</dbReference>
<accession>A0A445A6P4</accession>
<dbReference type="GO" id="GO:0008270">
    <property type="term" value="F:zinc ion binding"/>
    <property type="evidence" value="ECO:0007669"/>
    <property type="project" value="UniProtKB-KW"/>
</dbReference>
<dbReference type="InterPro" id="IPR044303">
    <property type="entry name" value="ZAT1/4/9"/>
</dbReference>
<dbReference type="PROSITE" id="PS50157">
    <property type="entry name" value="ZINC_FINGER_C2H2_2"/>
    <property type="match status" value="2"/>
</dbReference>
<sequence>MEKNNNITCKICNKCFSTGKAIGGHMRSHLVKLPIPPKPDPENQALDNFIKLTNHAIQVPSSMNFHPEMKPAQNLQSPKYSFSAFFSKVNKENRFLPYPKNPTRKRSKCRRQFIKAVEKRSGPKQESSKSETPRAKEAARSLILLSKDNWPASKEIKTQEMEGANQMFTKDNEDDKDALLVQTPPQVKFRCLDNKPVECPWCSKMFKSKQALGGHKKVHLNNPKVANAHNKFVDKSLDLNFPAFRDDEDVGQINFPTVANRK</sequence>
<dbReference type="SUPFAM" id="SSF57667">
    <property type="entry name" value="beta-beta-alpha zinc fingers"/>
    <property type="match status" value="1"/>
</dbReference>
<evidence type="ECO:0000256" key="2">
    <source>
        <dbReference type="SAM" id="MobiDB-lite"/>
    </source>
</evidence>
<dbReference type="AlphaFoldDB" id="A0A445A6P4"/>
<keyword evidence="1" id="KW-0863">Zinc-finger</keyword>
<feature type="region of interest" description="Disordered" evidence="2">
    <location>
        <begin position="116"/>
        <end position="137"/>
    </location>
</feature>
<dbReference type="SMART" id="SM00355">
    <property type="entry name" value="ZnF_C2H2"/>
    <property type="match status" value="2"/>
</dbReference>
<dbReference type="EMBL" id="SDMP01000013">
    <property type="protein sequence ID" value="RYR22121.1"/>
    <property type="molecule type" value="Genomic_DNA"/>
</dbReference>
<dbReference type="InterPro" id="IPR036236">
    <property type="entry name" value="Znf_C2H2_sf"/>
</dbReference>
<dbReference type="GO" id="GO:0006355">
    <property type="term" value="P:regulation of DNA-templated transcription"/>
    <property type="evidence" value="ECO:0007669"/>
    <property type="project" value="InterPro"/>
</dbReference>
<feature type="domain" description="C2H2-type" evidence="3">
    <location>
        <begin position="197"/>
        <end position="224"/>
    </location>
</feature>
<organism evidence="4 5">
    <name type="scientific">Arachis hypogaea</name>
    <name type="common">Peanut</name>
    <dbReference type="NCBI Taxonomy" id="3818"/>
    <lineage>
        <taxon>Eukaryota</taxon>
        <taxon>Viridiplantae</taxon>
        <taxon>Streptophyta</taxon>
        <taxon>Embryophyta</taxon>
        <taxon>Tracheophyta</taxon>
        <taxon>Spermatophyta</taxon>
        <taxon>Magnoliopsida</taxon>
        <taxon>eudicotyledons</taxon>
        <taxon>Gunneridae</taxon>
        <taxon>Pentapetalae</taxon>
        <taxon>rosids</taxon>
        <taxon>fabids</taxon>
        <taxon>Fabales</taxon>
        <taxon>Fabaceae</taxon>
        <taxon>Papilionoideae</taxon>
        <taxon>50 kb inversion clade</taxon>
        <taxon>dalbergioids sensu lato</taxon>
        <taxon>Dalbergieae</taxon>
        <taxon>Pterocarpus clade</taxon>
        <taxon>Arachis</taxon>
    </lineage>
</organism>
<evidence type="ECO:0000256" key="1">
    <source>
        <dbReference type="PROSITE-ProRule" id="PRU00042"/>
    </source>
</evidence>
<keyword evidence="5" id="KW-1185">Reference proteome</keyword>
<comment type="caution">
    <text evidence="4">The sequence shown here is derived from an EMBL/GenBank/DDBJ whole genome shotgun (WGS) entry which is preliminary data.</text>
</comment>
<protein>
    <recommendedName>
        <fullName evidence="3">C2H2-type domain-containing protein</fullName>
    </recommendedName>
</protein>
<evidence type="ECO:0000313" key="4">
    <source>
        <dbReference type="EMBL" id="RYR22121.1"/>
    </source>
</evidence>
<evidence type="ECO:0000313" key="5">
    <source>
        <dbReference type="Proteomes" id="UP000289738"/>
    </source>
</evidence>
<dbReference type="Pfam" id="PF13912">
    <property type="entry name" value="zf-C2H2_6"/>
    <property type="match status" value="2"/>
</dbReference>
<keyword evidence="1" id="KW-0479">Metal-binding</keyword>
<reference evidence="4 5" key="1">
    <citation type="submission" date="2019-01" db="EMBL/GenBank/DDBJ databases">
        <title>Sequencing of cultivated peanut Arachis hypogaea provides insights into genome evolution and oil improvement.</title>
        <authorList>
            <person name="Chen X."/>
        </authorList>
    </citation>
    <scope>NUCLEOTIDE SEQUENCE [LARGE SCALE GENOMIC DNA]</scope>
    <source>
        <strain evidence="5">cv. Fuhuasheng</strain>
        <tissue evidence="4">Leaves</tissue>
    </source>
</reference>
<name>A0A445A6P4_ARAHY</name>
<dbReference type="PROSITE" id="PS00028">
    <property type="entry name" value="ZINC_FINGER_C2H2_1"/>
    <property type="match status" value="2"/>
</dbReference>
<dbReference type="STRING" id="3818.A0A445A6P4"/>
<feature type="domain" description="C2H2-type" evidence="3">
    <location>
        <begin position="7"/>
        <end position="34"/>
    </location>
</feature>
<dbReference type="PANTHER" id="PTHR46326:SF10">
    <property type="entry name" value="C2H2 AND C2HC ZINC FINGER PROTEIN"/>
    <property type="match status" value="1"/>
</dbReference>
<proteinExistence type="predicted"/>
<dbReference type="InterPro" id="IPR013087">
    <property type="entry name" value="Znf_C2H2_type"/>
</dbReference>
<keyword evidence="1" id="KW-0862">Zinc</keyword>
<gene>
    <name evidence="4" type="ORF">Ahy_B03g067400</name>
</gene>